<keyword evidence="2" id="KW-1185">Reference proteome</keyword>
<evidence type="ECO:0000313" key="2">
    <source>
        <dbReference type="Proteomes" id="UP000805649"/>
    </source>
</evidence>
<proteinExistence type="predicted"/>
<gene>
    <name evidence="1" type="ORF">CTRU02_215359</name>
</gene>
<accession>A0ACC3YD07</accession>
<protein>
    <submittedName>
        <fullName evidence="1">Uncharacterized protein</fullName>
    </submittedName>
</protein>
<name>A0ACC3YD07_COLTU</name>
<evidence type="ECO:0000313" key="1">
    <source>
        <dbReference type="EMBL" id="KAL0929715.1"/>
    </source>
</evidence>
<comment type="caution">
    <text evidence="1">The sequence shown here is derived from an EMBL/GenBank/DDBJ whole genome shotgun (WGS) entry which is preliminary data.</text>
</comment>
<dbReference type="Proteomes" id="UP000805649">
    <property type="component" value="Unassembled WGS sequence"/>
</dbReference>
<reference evidence="1 2" key="1">
    <citation type="journal article" date="2020" name="Phytopathology">
        <title>Genome Sequence Resources of Colletotrichum truncatum, C. plurivorum, C. musicola, and C. sojae: Four Species Pathogenic to Soybean (Glycine max).</title>
        <authorList>
            <person name="Rogerio F."/>
            <person name="Boufleur T.R."/>
            <person name="Ciampi-Guillardi M."/>
            <person name="Sukno S.A."/>
            <person name="Thon M.R."/>
            <person name="Massola Junior N.S."/>
            <person name="Baroncelli R."/>
        </authorList>
    </citation>
    <scope>NUCLEOTIDE SEQUENCE [LARGE SCALE GENOMIC DNA]</scope>
    <source>
        <strain evidence="1 2">CMES1059</strain>
    </source>
</reference>
<organism evidence="1 2">
    <name type="scientific">Colletotrichum truncatum</name>
    <name type="common">Anthracnose fungus</name>
    <name type="synonym">Colletotrichum capsici</name>
    <dbReference type="NCBI Taxonomy" id="5467"/>
    <lineage>
        <taxon>Eukaryota</taxon>
        <taxon>Fungi</taxon>
        <taxon>Dikarya</taxon>
        <taxon>Ascomycota</taxon>
        <taxon>Pezizomycotina</taxon>
        <taxon>Sordariomycetes</taxon>
        <taxon>Hypocreomycetidae</taxon>
        <taxon>Glomerellales</taxon>
        <taxon>Glomerellaceae</taxon>
        <taxon>Colletotrichum</taxon>
        <taxon>Colletotrichum truncatum species complex</taxon>
    </lineage>
</organism>
<sequence>MKASILTLTALSYLAGSALASGTCAQATVRYKRNWSCATTQDTMEKSCRGLIGTIKSQSCKQKYGGCEADFRSTTVQDDQKWNCRQQKTATCEIFAWRYRSWEEAQQSLAGWNFDSYTVSPDSPKQGVKCDG</sequence>
<dbReference type="EMBL" id="VUJX02000015">
    <property type="protein sequence ID" value="KAL0929715.1"/>
    <property type="molecule type" value="Genomic_DNA"/>
</dbReference>